<dbReference type="InterPro" id="IPR038765">
    <property type="entry name" value="Papain-like_cys_pep_sf"/>
</dbReference>
<gene>
    <name evidence="11" type="ORF">STAS_10909</name>
</gene>
<dbReference type="EC" id="3.4.19.12" evidence="8"/>
<dbReference type="GO" id="GO:0016579">
    <property type="term" value="P:protein deubiquitination"/>
    <property type="evidence" value="ECO:0007669"/>
    <property type="project" value="InterPro"/>
</dbReference>
<reference evidence="12" key="1">
    <citation type="journal article" date="2019" name="Curr. Biol.">
        <title>Genome Sequence of Striga asiatica Provides Insight into the Evolution of Plant Parasitism.</title>
        <authorList>
            <person name="Yoshida S."/>
            <person name="Kim S."/>
            <person name="Wafula E.K."/>
            <person name="Tanskanen J."/>
            <person name="Kim Y.M."/>
            <person name="Honaas L."/>
            <person name="Yang Z."/>
            <person name="Spallek T."/>
            <person name="Conn C.E."/>
            <person name="Ichihashi Y."/>
            <person name="Cheong K."/>
            <person name="Cui S."/>
            <person name="Der J.P."/>
            <person name="Gundlach H."/>
            <person name="Jiao Y."/>
            <person name="Hori C."/>
            <person name="Ishida J.K."/>
            <person name="Kasahara H."/>
            <person name="Kiba T."/>
            <person name="Kim M.S."/>
            <person name="Koo N."/>
            <person name="Laohavisit A."/>
            <person name="Lee Y.H."/>
            <person name="Lumba S."/>
            <person name="McCourt P."/>
            <person name="Mortimer J.C."/>
            <person name="Mutuku J.M."/>
            <person name="Nomura T."/>
            <person name="Sasaki-Sekimoto Y."/>
            <person name="Seto Y."/>
            <person name="Wang Y."/>
            <person name="Wakatake T."/>
            <person name="Sakakibara H."/>
            <person name="Demura T."/>
            <person name="Yamaguchi S."/>
            <person name="Yoneyama K."/>
            <person name="Manabe R.I."/>
            <person name="Nelson D.C."/>
            <person name="Schulman A.H."/>
            <person name="Timko M.P."/>
            <person name="dePamphilis C.W."/>
            <person name="Choi D."/>
            <person name="Shirasu K."/>
        </authorList>
    </citation>
    <scope>NUCLEOTIDE SEQUENCE [LARGE SCALE GENOMIC DNA]</scope>
    <source>
        <strain evidence="12">cv. UVA1</strain>
    </source>
</reference>
<organism evidence="11 12">
    <name type="scientific">Striga asiatica</name>
    <name type="common">Asiatic witchweed</name>
    <name type="synonym">Buchnera asiatica</name>
    <dbReference type="NCBI Taxonomy" id="4170"/>
    <lineage>
        <taxon>Eukaryota</taxon>
        <taxon>Viridiplantae</taxon>
        <taxon>Streptophyta</taxon>
        <taxon>Embryophyta</taxon>
        <taxon>Tracheophyta</taxon>
        <taxon>Spermatophyta</taxon>
        <taxon>Magnoliopsida</taxon>
        <taxon>eudicotyledons</taxon>
        <taxon>Gunneridae</taxon>
        <taxon>Pentapetalae</taxon>
        <taxon>asterids</taxon>
        <taxon>lamiids</taxon>
        <taxon>Lamiales</taxon>
        <taxon>Orobanchaceae</taxon>
        <taxon>Buchnereae</taxon>
        <taxon>Striga</taxon>
    </lineage>
</organism>
<dbReference type="InterPro" id="IPR018200">
    <property type="entry name" value="USP_CS"/>
</dbReference>
<feature type="region of interest" description="Disordered" evidence="9">
    <location>
        <begin position="1"/>
        <end position="45"/>
    </location>
</feature>
<comment type="caution">
    <text evidence="11">The sequence shown here is derived from an EMBL/GenBank/DDBJ whole genome shotgun (WGS) entry which is preliminary data.</text>
</comment>
<dbReference type="PROSITE" id="PS50235">
    <property type="entry name" value="USP_3"/>
    <property type="match status" value="1"/>
</dbReference>
<dbReference type="GO" id="GO:0005829">
    <property type="term" value="C:cytosol"/>
    <property type="evidence" value="ECO:0007669"/>
    <property type="project" value="TreeGrafter"/>
</dbReference>
<evidence type="ECO:0000256" key="7">
    <source>
        <dbReference type="ARBA" id="ARBA00037450"/>
    </source>
</evidence>
<name>A0A5A7PPI7_STRAF</name>
<feature type="region of interest" description="Disordered" evidence="9">
    <location>
        <begin position="517"/>
        <end position="599"/>
    </location>
</feature>
<dbReference type="Pfam" id="PF00443">
    <property type="entry name" value="UCH"/>
    <property type="match status" value="1"/>
</dbReference>
<sequence length="684" mass="77201">MASDDQLTFSEESLPESNKGEQEEEDAPVLEGASESGETDSDGDDEVLYVRSAERNRYGPCGYRWSPHWLAPMPGRFARNHYYSRNHYYPRCLYRDDKPSAIVGAGLENPYYAGNPYYSGYAGNPYYSRCPYRDDKPSAIVGAGLENLGNTCFLNAVMQCFLHTVPFLHGILSDEHSNCDKESFCLICAVRLLINHSLTRRDGPVAPLGLVNNLSCFKRFQQEDAHEFLQCFLDRLESCHVSSHSNNMVKQIFGGRLVSKLKCCSCGHCSDTYEPLIDLSLEIEDADNLLTALQSFTKVEIIEDLETKFTCEKCKEHVSIEKKLSFDQSPTVALFQLKRFKNDGCFVHKMDKHVEFPLELDLQPFMLGGNNISMELKYVLYAVVVHVGLASTSGHYYCFIRLSPGTWCKFDDSKVVLVSENYVLSQEAYILYYAKEDTTWFSSFVETQEYFSLESKALDTSPKTVLDKVHTSPPSPSSEKKSSRDCKEVSCDIGSELREDDYNNETKDSVQMHENLETSKKTDDNPHGTTTLVEQPCAGPSLDIPSPKAPKEVSSTFCEKLNRPSEEGEGAANNQINPQENCPRSPSSEIYREDPPDAGIMIPRDHLKTVTYKRQLEKDMDDAETKQAYSLIRSMPSSRGQQMMAALMRSKFKAHANRRKSRKLGKGDSSIRPVIRPLMAGIHR</sequence>
<proteinExistence type="inferred from homology"/>
<evidence type="ECO:0000313" key="11">
    <source>
        <dbReference type="EMBL" id="GER34669.1"/>
    </source>
</evidence>
<dbReference type="PANTHER" id="PTHR24006">
    <property type="entry name" value="UBIQUITIN CARBOXYL-TERMINAL HYDROLASE"/>
    <property type="match status" value="1"/>
</dbReference>
<comment type="function">
    <text evidence="7 8">Recognizes and hydrolyzes the peptide bond at the C-terminal Gly of ubiquitin. Involved in the processing of poly-ubiquitin precursors as well as that of ubiquitinated proteins.</text>
</comment>
<keyword evidence="6 8" id="KW-0788">Thiol protease</keyword>
<dbReference type="AlphaFoldDB" id="A0A5A7PPI7"/>
<dbReference type="GO" id="GO:0006508">
    <property type="term" value="P:proteolysis"/>
    <property type="evidence" value="ECO:0007669"/>
    <property type="project" value="UniProtKB-KW"/>
</dbReference>
<evidence type="ECO:0000256" key="6">
    <source>
        <dbReference type="ARBA" id="ARBA00022807"/>
    </source>
</evidence>
<dbReference type="SUPFAM" id="SSF54001">
    <property type="entry name" value="Cysteine proteinases"/>
    <property type="match status" value="1"/>
</dbReference>
<keyword evidence="3 8" id="KW-0645">Protease</keyword>
<comment type="similarity">
    <text evidence="2 8">Belongs to the peptidase C19 family.</text>
</comment>
<evidence type="ECO:0000256" key="3">
    <source>
        <dbReference type="ARBA" id="ARBA00022670"/>
    </source>
</evidence>
<comment type="catalytic activity">
    <reaction evidence="1 8">
        <text>Thiol-dependent hydrolysis of ester, thioester, amide, peptide and isopeptide bonds formed by the C-terminal Gly of ubiquitin (a 76-residue protein attached to proteins as an intracellular targeting signal).</text>
        <dbReference type="EC" id="3.4.19.12"/>
    </reaction>
</comment>
<evidence type="ECO:0000256" key="5">
    <source>
        <dbReference type="ARBA" id="ARBA00022801"/>
    </source>
</evidence>
<dbReference type="PANTHER" id="PTHR24006:SF747">
    <property type="entry name" value="UBIQUITIN CARBOXYL-TERMINAL HYDROLASE 20"/>
    <property type="match status" value="1"/>
</dbReference>
<evidence type="ECO:0000256" key="4">
    <source>
        <dbReference type="ARBA" id="ARBA00022786"/>
    </source>
</evidence>
<evidence type="ECO:0000256" key="2">
    <source>
        <dbReference type="ARBA" id="ARBA00009085"/>
    </source>
</evidence>
<feature type="compositionally biased region" description="Polar residues" evidence="9">
    <location>
        <begin position="572"/>
        <end position="588"/>
    </location>
</feature>
<dbReference type="Gene3D" id="3.90.70.10">
    <property type="entry name" value="Cysteine proteinases"/>
    <property type="match status" value="1"/>
</dbReference>
<evidence type="ECO:0000259" key="10">
    <source>
        <dbReference type="PROSITE" id="PS50235"/>
    </source>
</evidence>
<protein>
    <recommendedName>
        <fullName evidence="8">Ubiquitin carboxyl-terminal hydrolase</fullName>
        <ecNumber evidence="8">3.4.19.12</ecNumber>
    </recommendedName>
</protein>
<evidence type="ECO:0000256" key="1">
    <source>
        <dbReference type="ARBA" id="ARBA00000707"/>
    </source>
</evidence>
<dbReference type="Proteomes" id="UP000325081">
    <property type="component" value="Unassembled WGS sequence"/>
</dbReference>
<feature type="compositionally biased region" description="Basic and acidic residues" evidence="9">
    <location>
        <begin position="478"/>
        <end position="487"/>
    </location>
</feature>
<evidence type="ECO:0000256" key="9">
    <source>
        <dbReference type="SAM" id="MobiDB-lite"/>
    </source>
</evidence>
<feature type="domain" description="USP" evidence="10">
    <location>
        <begin position="143"/>
        <end position="436"/>
    </location>
</feature>
<keyword evidence="12" id="KW-1185">Reference proteome</keyword>
<dbReference type="GO" id="GO:0004843">
    <property type="term" value="F:cysteine-type deubiquitinase activity"/>
    <property type="evidence" value="ECO:0007669"/>
    <property type="project" value="UniProtKB-UniRule"/>
</dbReference>
<feature type="region of interest" description="Disordered" evidence="9">
    <location>
        <begin position="464"/>
        <end position="487"/>
    </location>
</feature>
<feature type="compositionally biased region" description="Polar residues" evidence="9">
    <location>
        <begin position="1"/>
        <end position="11"/>
    </location>
</feature>
<dbReference type="OrthoDB" id="420187at2759"/>
<dbReference type="InterPro" id="IPR028889">
    <property type="entry name" value="USP"/>
</dbReference>
<keyword evidence="5 8" id="KW-0378">Hydrolase</keyword>
<dbReference type="InterPro" id="IPR001394">
    <property type="entry name" value="Peptidase_C19_UCH"/>
</dbReference>
<dbReference type="PROSITE" id="PS00972">
    <property type="entry name" value="USP_1"/>
    <property type="match status" value="1"/>
</dbReference>
<evidence type="ECO:0000256" key="8">
    <source>
        <dbReference type="RuleBase" id="RU366025"/>
    </source>
</evidence>
<dbReference type="GO" id="GO:0005634">
    <property type="term" value="C:nucleus"/>
    <property type="evidence" value="ECO:0007669"/>
    <property type="project" value="TreeGrafter"/>
</dbReference>
<evidence type="ECO:0000313" key="12">
    <source>
        <dbReference type="Proteomes" id="UP000325081"/>
    </source>
</evidence>
<keyword evidence="4 8" id="KW-0833">Ubl conjugation pathway</keyword>
<dbReference type="FunFam" id="3.90.70.10:FF:000116">
    <property type="entry name" value="Ubiquitin carboxyl-terminal hydrolase 20"/>
    <property type="match status" value="1"/>
</dbReference>
<accession>A0A5A7PPI7</accession>
<dbReference type="InterPro" id="IPR050164">
    <property type="entry name" value="Peptidase_C19"/>
</dbReference>
<dbReference type="EMBL" id="BKCP01004938">
    <property type="protein sequence ID" value="GER34669.1"/>
    <property type="molecule type" value="Genomic_DNA"/>
</dbReference>
<feature type="compositionally biased region" description="Basic and acidic residues" evidence="9">
    <location>
        <begin position="517"/>
        <end position="526"/>
    </location>
</feature>
<dbReference type="PROSITE" id="PS00973">
    <property type="entry name" value="USP_2"/>
    <property type="match status" value="1"/>
</dbReference>